<name>A0A8R7U703_TRIUA</name>
<dbReference type="AlphaFoldDB" id="A0A8R7U703"/>
<feature type="region of interest" description="Disordered" evidence="1">
    <location>
        <begin position="1"/>
        <end position="34"/>
    </location>
</feature>
<dbReference type="Gramene" id="TuG1812G0400002045.01.T02">
    <property type="protein sequence ID" value="TuG1812G0400002045.01.T02.cds391531"/>
    <property type="gene ID" value="TuG1812G0400002045.01"/>
</dbReference>
<protein>
    <submittedName>
        <fullName evidence="2">Uncharacterized protein</fullName>
    </submittedName>
</protein>
<proteinExistence type="predicted"/>
<reference evidence="2" key="3">
    <citation type="submission" date="2022-06" db="UniProtKB">
        <authorList>
            <consortium name="EnsemblPlants"/>
        </authorList>
    </citation>
    <scope>IDENTIFICATION</scope>
</reference>
<dbReference type="Gramene" id="TuG1812G0400002048.01.T02">
    <property type="protein sequence ID" value="TuG1812G0400002048.01.T02.cds368381"/>
    <property type="gene ID" value="TuG1812G0400002048.01"/>
</dbReference>
<dbReference type="EnsemblPlants" id="TuG1812G0400002045.01.T02">
    <property type="protein sequence ID" value="TuG1812G0400002045.01.T02.cds391531"/>
    <property type="gene ID" value="TuG1812G0400002045.01"/>
</dbReference>
<dbReference type="Gramene" id="TuG1812G0400002045.01.T01">
    <property type="protein sequence ID" value="TuG1812G0400002045.01.T01.cds391531"/>
    <property type="gene ID" value="TuG1812G0400002045.01"/>
</dbReference>
<dbReference type="Gramene" id="TuG1812G0400002048.01.T01">
    <property type="protein sequence ID" value="TuG1812G0400002048.01.T01.cds368381"/>
    <property type="gene ID" value="TuG1812G0400002048.01"/>
</dbReference>
<evidence type="ECO:0000313" key="3">
    <source>
        <dbReference type="Proteomes" id="UP000015106"/>
    </source>
</evidence>
<evidence type="ECO:0000313" key="2">
    <source>
        <dbReference type="EnsemblPlants" id="TuG1812G0400002045.01.T02.cds391531"/>
    </source>
</evidence>
<keyword evidence="3" id="KW-1185">Reference proteome</keyword>
<dbReference type="EnsemblPlants" id="TuG1812G0400002048.01.T01">
    <property type="protein sequence ID" value="TuG1812G0400002048.01.T01.cds368381"/>
    <property type="gene ID" value="TuG1812G0400002048.01"/>
</dbReference>
<reference evidence="2" key="2">
    <citation type="submission" date="2018-03" db="EMBL/GenBank/DDBJ databases">
        <title>The Triticum urartu genome reveals the dynamic nature of wheat genome evolution.</title>
        <authorList>
            <person name="Ling H."/>
            <person name="Ma B."/>
            <person name="Shi X."/>
            <person name="Liu H."/>
            <person name="Dong L."/>
            <person name="Sun H."/>
            <person name="Cao Y."/>
            <person name="Gao Q."/>
            <person name="Zheng S."/>
            <person name="Li Y."/>
            <person name="Yu Y."/>
            <person name="Du H."/>
            <person name="Qi M."/>
            <person name="Li Y."/>
            <person name="Yu H."/>
            <person name="Cui Y."/>
            <person name="Wang N."/>
            <person name="Chen C."/>
            <person name="Wu H."/>
            <person name="Zhao Y."/>
            <person name="Zhang J."/>
            <person name="Li Y."/>
            <person name="Zhou W."/>
            <person name="Zhang B."/>
            <person name="Hu W."/>
            <person name="Eijk M."/>
            <person name="Tang J."/>
            <person name="Witsenboer H."/>
            <person name="Zhao S."/>
            <person name="Li Z."/>
            <person name="Zhang A."/>
            <person name="Wang D."/>
            <person name="Liang C."/>
        </authorList>
    </citation>
    <scope>NUCLEOTIDE SEQUENCE [LARGE SCALE GENOMIC DNA]</scope>
    <source>
        <strain evidence="2">cv. G1812</strain>
    </source>
</reference>
<accession>A0A8R7U703</accession>
<sequence>MVAPAPPPLNVKSGRGTGRRRRGNRTPLLFPAPSSNPVAEVTETVLKLDMLARTPRLLPPPDLVNITAAAMSLSTLSRARPSSRLLYLSDPTACSSPLIWFVNRCITSLRAMFGSLGLSARGPWRVPRGAAFAAAAARR</sequence>
<dbReference type="EnsemblPlants" id="TuG1812G0400002045.01.T01">
    <property type="protein sequence ID" value="TuG1812G0400002045.01.T01.cds391531"/>
    <property type="gene ID" value="TuG1812G0400002045.01"/>
</dbReference>
<reference evidence="3" key="1">
    <citation type="journal article" date="2013" name="Nature">
        <title>Draft genome of the wheat A-genome progenitor Triticum urartu.</title>
        <authorList>
            <person name="Ling H.Q."/>
            <person name="Zhao S."/>
            <person name="Liu D."/>
            <person name="Wang J."/>
            <person name="Sun H."/>
            <person name="Zhang C."/>
            <person name="Fan H."/>
            <person name="Li D."/>
            <person name="Dong L."/>
            <person name="Tao Y."/>
            <person name="Gao C."/>
            <person name="Wu H."/>
            <person name="Li Y."/>
            <person name="Cui Y."/>
            <person name="Guo X."/>
            <person name="Zheng S."/>
            <person name="Wang B."/>
            <person name="Yu K."/>
            <person name="Liang Q."/>
            <person name="Yang W."/>
            <person name="Lou X."/>
            <person name="Chen J."/>
            <person name="Feng M."/>
            <person name="Jian J."/>
            <person name="Zhang X."/>
            <person name="Luo G."/>
            <person name="Jiang Y."/>
            <person name="Liu J."/>
            <person name="Wang Z."/>
            <person name="Sha Y."/>
            <person name="Zhang B."/>
            <person name="Wu H."/>
            <person name="Tang D."/>
            <person name="Shen Q."/>
            <person name="Xue P."/>
            <person name="Zou S."/>
            <person name="Wang X."/>
            <person name="Liu X."/>
            <person name="Wang F."/>
            <person name="Yang Y."/>
            <person name="An X."/>
            <person name="Dong Z."/>
            <person name="Zhang K."/>
            <person name="Zhang X."/>
            <person name="Luo M.C."/>
            <person name="Dvorak J."/>
            <person name="Tong Y."/>
            <person name="Wang J."/>
            <person name="Yang H."/>
            <person name="Li Z."/>
            <person name="Wang D."/>
            <person name="Zhang A."/>
            <person name="Wang J."/>
        </authorList>
    </citation>
    <scope>NUCLEOTIDE SEQUENCE</scope>
    <source>
        <strain evidence="3">cv. G1812</strain>
    </source>
</reference>
<organism evidence="2 3">
    <name type="scientific">Triticum urartu</name>
    <name type="common">Red wild einkorn</name>
    <name type="synonym">Crithodium urartu</name>
    <dbReference type="NCBI Taxonomy" id="4572"/>
    <lineage>
        <taxon>Eukaryota</taxon>
        <taxon>Viridiplantae</taxon>
        <taxon>Streptophyta</taxon>
        <taxon>Embryophyta</taxon>
        <taxon>Tracheophyta</taxon>
        <taxon>Spermatophyta</taxon>
        <taxon>Magnoliopsida</taxon>
        <taxon>Liliopsida</taxon>
        <taxon>Poales</taxon>
        <taxon>Poaceae</taxon>
        <taxon>BOP clade</taxon>
        <taxon>Pooideae</taxon>
        <taxon>Triticodae</taxon>
        <taxon>Triticeae</taxon>
        <taxon>Triticinae</taxon>
        <taxon>Triticum</taxon>
    </lineage>
</organism>
<dbReference type="EnsemblPlants" id="TuG1812G0400002048.01.T02">
    <property type="protein sequence ID" value="TuG1812G0400002048.01.T02.cds368381"/>
    <property type="gene ID" value="TuG1812G0400002048.01"/>
</dbReference>
<evidence type="ECO:0000256" key="1">
    <source>
        <dbReference type="SAM" id="MobiDB-lite"/>
    </source>
</evidence>
<dbReference type="Proteomes" id="UP000015106">
    <property type="component" value="Chromosome 4"/>
</dbReference>